<evidence type="ECO:0000313" key="3">
    <source>
        <dbReference type="Proteomes" id="UP000000268"/>
    </source>
</evidence>
<dbReference type="HOGENOM" id="CLU_1444751_0_0_3"/>
<proteinExistence type="predicted"/>
<gene>
    <name evidence="2" type="ordered locus">AM1_F0163</name>
</gene>
<protein>
    <submittedName>
        <fullName evidence="2">Uncharacterized protein</fullName>
    </submittedName>
</protein>
<keyword evidence="3" id="KW-1185">Reference proteome</keyword>
<organism evidence="2 3">
    <name type="scientific">Acaryochloris marina (strain MBIC 11017)</name>
    <dbReference type="NCBI Taxonomy" id="329726"/>
    <lineage>
        <taxon>Bacteria</taxon>
        <taxon>Bacillati</taxon>
        <taxon>Cyanobacteriota</taxon>
        <taxon>Cyanophyceae</taxon>
        <taxon>Acaryochloridales</taxon>
        <taxon>Acaryochloridaceae</taxon>
        <taxon>Acaryochloris</taxon>
    </lineage>
</organism>
<geneLocation type="plasmid" evidence="2 3">
    <name>pREB6</name>
</geneLocation>
<keyword evidence="2" id="KW-0614">Plasmid</keyword>
<dbReference type="Proteomes" id="UP000000268">
    <property type="component" value="Plasmid pREB6"/>
</dbReference>
<accession>A8ZPV6</accession>
<reference evidence="2 3" key="1">
    <citation type="journal article" date="2008" name="Proc. Natl. Acad. Sci. U.S.A.">
        <title>Niche adaptation and genome expansion in the chlorophyll d-producing cyanobacterium Acaryochloris marina.</title>
        <authorList>
            <person name="Swingley W.D."/>
            <person name="Chen M."/>
            <person name="Cheung P.C."/>
            <person name="Conrad A.L."/>
            <person name="Dejesa L.C."/>
            <person name="Hao J."/>
            <person name="Honchak B.M."/>
            <person name="Karbach L.E."/>
            <person name="Kurdoglu A."/>
            <person name="Lahiri S."/>
            <person name="Mastrian S.D."/>
            <person name="Miyashita H."/>
            <person name="Page L."/>
            <person name="Ramakrishna P."/>
            <person name="Satoh S."/>
            <person name="Sattley W.M."/>
            <person name="Shimada Y."/>
            <person name="Taylor H.L."/>
            <person name="Tomo T."/>
            <person name="Tsuchiya T."/>
            <person name="Wang Z.T."/>
            <person name="Raymond J."/>
            <person name="Mimuro M."/>
            <person name="Blankenship R.E."/>
            <person name="Touchman J.W."/>
        </authorList>
    </citation>
    <scope>NUCLEOTIDE SEQUENCE [LARGE SCALE GENOMIC DNA]</scope>
    <source>
        <strain evidence="3">MBIC 11017</strain>
        <plasmid evidence="3">Plasmid pREB6</plasmid>
    </source>
</reference>
<dbReference type="AlphaFoldDB" id="A8ZPV6"/>
<evidence type="ECO:0000256" key="1">
    <source>
        <dbReference type="SAM" id="Phobius"/>
    </source>
</evidence>
<name>A8ZPV6_ACAM1</name>
<keyword evidence="1" id="KW-0472">Membrane</keyword>
<keyword evidence="1" id="KW-1133">Transmembrane helix</keyword>
<feature type="transmembrane region" description="Helical" evidence="1">
    <location>
        <begin position="146"/>
        <end position="164"/>
    </location>
</feature>
<dbReference type="KEGG" id="amr:AM1_F0163"/>
<keyword evidence="1" id="KW-0812">Transmembrane</keyword>
<dbReference type="EMBL" id="CP000843">
    <property type="protein sequence ID" value="ABW33022.1"/>
    <property type="molecule type" value="Genomic_DNA"/>
</dbReference>
<sequence length="187" mass="20747">MSSNSLKQSPQLMSSDEMEVVSREVYDVASADAQRLIEAIHKHRDINHQSVLEAYNLVFTRELNRLLQSQKVLGAVAIDKVSPDRVRLPVNGAPNEADLIQLAQRQLFLVLVAVAAQHEKVQEIKERRCEHGITLLRNLTDLLRELFGSLLGLVLLLAMFYGLGVATGVNLPGEVICRVRIAQCAGE</sequence>
<evidence type="ECO:0000313" key="2">
    <source>
        <dbReference type="EMBL" id="ABW33022.1"/>
    </source>
</evidence>